<dbReference type="AlphaFoldDB" id="A0A811T9T0"/>
<dbReference type="Pfam" id="PF18765">
    <property type="entry name" value="Polbeta"/>
    <property type="match status" value="1"/>
</dbReference>
<dbReference type="CDD" id="cd05403">
    <property type="entry name" value="NT_KNTase_like"/>
    <property type="match status" value="1"/>
</dbReference>
<protein>
    <submittedName>
        <fullName evidence="2">Nucleotidyltransferase domain protein</fullName>
    </submittedName>
</protein>
<proteinExistence type="predicted"/>
<keyword evidence="2" id="KW-0808">Transferase</keyword>
<dbReference type="EMBL" id="CAJHIO010000056">
    <property type="protein sequence ID" value="CAD6494064.1"/>
    <property type="molecule type" value="Genomic_DNA"/>
</dbReference>
<feature type="domain" description="Polymerase beta nucleotidyltransferase" evidence="1">
    <location>
        <begin position="19"/>
        <end position="113"/>
    </location>
</feature>
<evidence type="ECO:0000313" key="2">
    <source>
        <dbReference type="EMBL" id="CAD6494064.1"/>
    </source>
</evidence>
<dbReference type="InterPro" id="IPR052930">
    <property type="entry name" value="TA_antitoxin_MntA"/>
</dbReference>
<dbReference type="Proteomes" id="UP000610373">
    <property type="component" value="Unassembled WGS sequence"/>
</dbReference>
<name>A0A811T9T0_9EURY</name>
<dbReference type="Gene3D" id="3.30.460.10">
    <property type="entry name" value="Beta Polymerase, domain 2"/>
    <property type="match status" value="1"/>
</dbReference>
<reference evidence="2" key="1">
    <citation type="submission" date="2020-10" db="EMBL/GenBank/DDBJ databases">
        <authorList>
            <person name="Hahn C.J."/>
            <person name="Laso-Perez R."/>
            <person name="Vulcano F."/>
            <person name="Vaziourakis K.-M."/>
            <person name="Stokke R."/>
            <person name="Steen I.H."/>
            <person name="Teske A."/>
            <person name="Boetius A."/>
            <person name="Liebeke M."/>
            <person name="Amann R."/>
            <person name="Knittel K."/>
        </authorList>
    </citation>
    <scope>NUCLEOTIDE SEQUENCE</scope>
    <source>
        <strain evidence="2">Gfbio:e3339647-f889-4370-9287-4fb5cb688e4c:AG392O15_GoMArc1</strain>
    </source>
</reference>
<dbReference type="InterPro" id="IPR043519">
    <property type="entry name" value="NT_sf"/>
</dbReference>
<comment type="caution">
    <text evidence="2">The sequence shown here is derived from an EMBL/GenBank/DDBJ whole genome shotgun (WGS) entry which is preliminary data.</text>
</comment>
<accession>A0A811T9T0</accession>
<dbReference type="GO" id="GO:0016740">
    <property type="term" value="F:transferase activity"/>
    <property type="evidence" value="ECO:0007669"/>
    <property type="project" value="UniProtKB-KW"/>
</dbReference>
<gene>
    <name evidence="2" type="ORF">CHKLHMKO_00613</name>
</gene>
<dbReference type="InterPro" id="IPR041633">
    <property type="entry name" value="Polbeta"/>
</dbReference>
<dbReference type="PANTHER" id="PTHR43852">
    <property type="entry name" value="NUCLEOTIDYLTRANSFERASE"/>
    <property type="match status" value="1"/>
</dbReference>
<dbReference type="PANTHER" id="PTHR43852:SF3">
    <property type="entry name" value="NUCLEOTIDYLTRANSFERASE"/>
    <property type="match status" value="1"/>
</dbReference>
<dbReference type="SUPFAM" id="SSF81301">
    <property type="entry name" value="Nucleotidyltransferase"/>
    <property type="match status" value="1"/>
</dbReference>
<sequence length="149" mass="17121">MLGAHNKVEKGLTDPGKEVVGFLSKQEHVRLAYLFGSVAEGKQERLSDVDLAVFLDESLSKNERFNLQLKLISDLTGILKTDKVDLVIMNDAPLSLNYEIIKANHLLLVRDEEKKIDLEHGILSRYLDRRYYEKRWTAELLKRVAERGI</sequence>
<dbReference type="NCBIfam" id="NF047752">
    <property type="entry name" value="MntA_antitoxin"/>
    <property type="match status" value="1"/>
</dbReference>
<evidence type="ECO:0000259" key="1">
    <source>
        <dbReference type="Pfam" id="PF18765"/>
    </source>
</evidence>
<organism evidence="2 3">
    <name type="scientific">Candidatus Argoarchaeum ethanivorans</name>
    <dbReference type="NCBI Taxonomy" id="2608793"/>
    <lineage>
        <taxon>Archaea</taxon>
        <taxon>Methanobacteriati</taxon>
        <taxon>Methanobacteriota</taxon>
        <taxon>Stenosarchaea group</taxon>
        <taxon>Methanomicrobia</taxon>
        <taxon>Methanosarcinales</taxon>
        <taxon>Methanosarcinales incertae sedis</taxon>
        <taxon>GOM Arc I cluster</taxon>
        <taxon>Candidatus Argoarchaeum</taxon>
    </lineage>
</organism>
<evidence type="ECO:0000313" key="3">
    <source>
        <dbReference type="Proteomes" id="UP000610373"/>
    </source>
</evidence>